<comment type="subcellular location">
    <subcellularLocation>
        <location evidence="1">Cell membrane</location>
        <topology evidence="1">Multi-pass membrane protein</topology>
    </subcellularLocation>
</comment>
<evidence type="ECO:0000256" key="2">
    <source>
        <dbReference type="ARBA" id="ARBA00022475"/>
    </source>
</evidence>
<evidence type="ECO:0000256" key="1">
    <source>
        <dbReference type="ARBA" id="ARBA00004651"/>
    </source>
</evidence>
<reference evidence="8" key="1">
    <citation type="journal article" date="2019" name="Int. J. Syst. Evol. Microbiol.">
        <title>The Global Catalogue of Microorganisms (GCM) 10K type strain sequencing project: providing services to taxonomists for standard genome sequencing and annotation.</title>
        <authorList>
            <consortium name="The Broad Institute Genomics Platform"/>
            <consortium name="The Broad Institute Genome Sequencing Center for Infectious Disease"/>
            <person name="Wu L."/>
            <person name="Ma J."/>
        </authorList>
    </citation>
    <scope>NUCLEOTIDE SEQUENCE [LARGE SCALE GENOMIC DNA]</scope>
    <source>
        <strain evidence="8">JCM 9377</strain>
    </source>
</reference>
<feature type="transmembrane region" description="Helical" evidence="6">
    <location>
        <begin position="94"/>
        <end position="111"/>
    </location>
</feature>
<dbReference type="Proteomes" id="UP001501237">
    <property type="component" value="Unassembled WGS sequence"/>
</dbReference>
<evidence type="ECO:0008006" key="9">
    <source>
        <dbReference type="Google" id="ProtNLM"/>
    </source>
</evidence>
<dbReference type="PANTHER" id="PTHR39087:SF2">
    <property type="entry name" value="UPF0104 MEMBRANE PROTEIN MJ1595"/>
    <property type="match status" value="1"/>
</dbReference>
<evidence type="ECO:0000313" key="7">
    <source>
        <dbReference type="EMBL" id="GAA3211903.1"/>
    </source>
</evidence>
<evidence type="ECO:0000256" key="5">
    <source>
        <dbReference type="ARBA" id="ARBA00023136"/>
    </source>
</evidence>
<feature type="transmembrane region" description="Helical" evidence="6">
    <location>
        <begin position="131"/>
        <end position="154"/>
    </location>
</feature>
<evidence type="ECO:0000256" key="4">
    <source>
        <dbReference type="ARBA" id="ARBA00022989"/>
    </source>
</evidence>
<dbReference type="EMBL" id="BAAAUV010000006">
    <property type="protein sequence ID" value="GAA3211903.1"/>
    <property type="molecule type" value="Genomic_DNA"/>
</dbReference>
<keyword evidence="4 6" id="KW-1133">Transmembrane helix</keyword>
<dbReference type="RefSeq" id="WP_344828443.1">
    <property type="nucleotide sequence ID" value="NZ_BAAAUV010000006.1"/>
</dbReference>
<comment type="caution">
    <text evidence="7">The sequence shown here is derived from an EMBL/GenBank/DDBJ whole genome shotgun (WGS) entry which is preliminary data.</text>
</comment>
<organism evidence="7 8">
    <name type="scientific">Actinocorallia longicatena</name>
    <dbReference type="NCBI Taxonomy" id="111803"/>
    <lineage>
        <taxon>Bacteria</taxon>
        <taxon>Bacillati</taxon>
        <taxon>Actinomycetota</taxon>
        <taxon>Actinomycetes</taxon>
        <taxon>Streptosporangiales</taxon>
        <taxon>Thermomonosporaceae</taxon>
        <taxon>Actinocorallia</taxon>
    </lineage>
</organism>
<sequence>MEAVIGALSAMHWRLLPVLGGLAVLHYLFAAIALRAAAGTTLPLRRTMLTQFTAAAASRFTPGGLGGTAVNIRYLNVHGCSLPTAVMAVSAQHAALWAAEVLVLLIAIAFTHDVQAFRLVTDQAAALWQGITHPGVAVCFAAAVVLIVTALVLMARRTGKRAVLAWFDALRDLAHRPRDLCVLMASSLAVAAVLGLAFGLSVLAVPGTQVSPDHLGVLFGAYIVGSAAGSAVPVPGGIGTAEAAFTGALVAVGIAAVPALQAVLIFRAVTFWAPVPVGIAAVRMAAARPQPV</sequence>
<protein>
    <recommendedName>
        <fullName evidence="9">Lysylphosphatidylglycerol synthase-like protein</fullName>
    </recommendedName>
</protein>
<dbReference type="Pfam" id="PF03706">
    <property type="entry name" value="LPG_synthase_TM"/>
    <property type="match status" value="1"/>
</dbReference>
<name>A0ABP6Q984_9ACTN</name>
<feature type="transmembrane region" description="Helical" evidence="6">
    <location>
        <begin position="244"/>
        <end position="266"/>
    </location>
</feature>
<proteinExistence type="predicted"/>
<dbReference type="PANTHER" id="PTHR39087">
    <property type="entry name" value="UPF0104 MEMBRANE PROTEIN MJ1595"/>
    <property type="match status" value="1"/>
</dbReference>
<keyword evidence="2" id="KW-1003">Cell membrane</keyword>
<accession>A0ABP6Q984</accession>
<feature type="transmembrane region" description="Helical" evidence="6">
    <location>
        <begin position="180"/>
        <end position="203"/>
    </location>
</feature>
<keyword evidence="3 6" id="KW-0812">Transmembrane</keyword>
<keyword evidence="5 6" id="KW-0472">Membrane</keyword>
<keyword evidence="8" id="KW-1185">Reference proteome</keyword>
<feature type="transmembrane region" description="Helical" evidence="6">
    <location>
        <begin position="215"/>
        <end position="232"/>
    </location>
</feature>
<evidence type="ECO:0000256" key="3">
    <source>
        <dbReference type="ARBA" id="ARBA00022692"/>
    </source>
</evidence>
<dbReference type="InterPro" id="IPR022791">
    <property type="entry name" value="L-PG_synthase/AglD"/>
</dbReference>
<feature type="transmembrane region" description="Helical" evidence="6">
    <location>
        <begin position="15"/>
        <end position="38"/>
    </location>
</feature>
<evidence type="ECO:0000313" key="8">
    <source>
        <dbReference type="Proteomes" id="UP001501237"/>
    </source>
</evidence>
<gene>
    <name evidence="7" type="ORF">GCM10010468_30930</name>
</gene>
<evidence type="ECO:0000256" key="6">
    <source>
        <dbReference type="SAM" id="Phobius"/>
    </source>
</evidence>